<feature type="transmembrane region" description="Helical" evidence="1">
    <location>
        <begin position="7"/>
        <end position="26"/>
    </location>
</feature>
<sequence length="133" mass="14624">MKLRSPLWTAAFAAPVGVLALLPLPLVEPGASYADPVFWYAAAALSGAVLLVGLVVVRRPSMVIEGDRLLVRGAYGWSPRTVLAEGERWVVAGDRLCLQRGDGSLERTRIARRMVDRRDWERLRAAVPVLDPH</sequence>
<dbReference type="OrthoDB" id="9991764at2"/>
<dbReference type="Proteomes" id="UP000198949">
    <property type="component" value="Unassembled WGS sequence"/>
</dbReference>
<gene>
    <name evidence="2" type="ORF">SAMN05216270_105311</name>
</gene>
<proteinExistence type="predicted"/>
<dbReference type="EMBL" id="FNAD01000005">
    <property type="protein sequence ID" value="SDD60934.1"/>
    <property type="molecule type" value="Genomic_DNA"/>
</dbReference>
<keyword evidence="3" id="KW-1185">Reference proteome</keyword>
<keyword evidence="1" id="KW-0472">Membrane</keyword>
<keyword evidence="1" id="KW-0812">Transmembrane</keyword>
<organism evidence="2 3">
    <name type="scientific">Glycomyces harbinensis</name>
    <dbReference type="NCBI Taxonomy" id="58114"/>
    <lineage>
        <taxon>Bacteria</taxon>
        <taxon>Bacillati</taxon>
        <taxon>Actinomycetota</taxon>
        <taxon>Actinomycetes</taxon>
        <taxon>Glycomycetales</taxon>
        <taxon>Glycomycetaceae</taxon>
        <taxon>Glycomyces</taxon>
    </lineage>
</organism>
<dbReference type="AlphaFoldDB" id="A0A1G6W534"/>
<protein>
    <recommendedName>
        <fullName evidence="4">PH domain-containing protein</fullName>
    </recommendedName>
</protein>
<keyword evidence="1" id="KW-1133">Transmembrane helix</keyword>
<accession>A0A1G6W534</accession>
<evidence type="ECO:0008006" key="4">
    <source>
        <dbReference type="Google" id="ProtNLM"/>
    </source>
</evidence>
<evidence type="ECO:0000313" key="2">
    <source>
        <dbReference type="EMBL" id="SDD60934.1"/>
    </source>
</evidence>
<evidence type="ECO:0000313" key="3">
    <source>
        <dbReference type="Proteomes" id="UP000198949"/>
    </source>
</evidence>
<feature type="transmembrane region" description="Helical" evidence="1">
    <location>
        <begin position="38"/>
        <end position="57"/>
    </location>
</feature>
<reference evidence="3" key="1">
    <citation type="submission" date="2016-10" db="EMBL/GenBank/DDBJ databases">
        <authorList>
            <person name="Varghese N."/>
            <person name="Submissions S."/>
        </authorList>
    </citation>
    <scope>NUCLEOTIDE SEQUENCE [LARGE SCALE GENOMIC DNA]</scope>
    <source>
        <strain evidence="3">CGMCC 4.3516</strain>
    </source>
</reference>
<name>A0A1G6W534_9ACTN</name>
<evidence type="ECO:0000256" key="1">
    <source>
        <dbReference type="SAM" id="Phobius"/>
    </source>
</evidence>
<dbReference type="RefSeq" id="WP_091033790.1">
    <property type="nucleotide sequence ID" value="NZ_FNAD01000005.1"/>
</dbReference>